<dbReference type="Gene3D" id="3.30.40.10">
    <property type="entry name" value="Zinc/RING finger domain, C3HC4 (zinc finger)"/>
    <property type="match status" value="1"/>
</dbReference>
<evidence type="ECO:0000256" key="8">
    <source>
        <dbReference type="ARBA" id="ARBA00022723"/>
    </source>
</evidence>
<comment type="catalytic activity">
    <reaction evidence="1">
        <text>[E2 ubiquitin-conjugating enzyme]-S-ubiquitinyl-L-cysteine + [acceptor protein]-L-lysine = [E2 ubiquitin-conjugating enzyme]-L-cysteine + [acceptor protein]-N(6)-ubiquitinyl-L-lysine.</text>
        <dbReference type="EC" id="2.3.2.31"/>
    </reaction>
</comment>
<evidence type="ECO:0000256" key="7">
    <source>
        <dbReference type="ARBA" id="ARBA00022679"/>
    </source>
</evidence>
<feature type="region of interest" description="Disordered" evidence="14">
    <location>
        <begin position="1"/>
        <end position="90"/>
    </location>
</feature>
<dbReference type="GO" id="GO:0061630">
    <property type="term" value="F:ubiquitin protein ligase activity"/>
    <property type="evidence" value="ECO:0007669"/>
    <property type="project" value="UniProtKB-EC"/>
</dbReference>
<dbReference type="InterPro" id="IPR048962">
    <property type="entry name" value="ARIH1-like_UBL"/>
</dbReference>
<proteinExistence type="inferred from homology"/>
<dbReference type="InterPro" id="IPR031127">
    <property type="entry name" value="E3_UB_ligase_RBR"/>
</dbReference>
<evidence type="ECO:0000256" key="3">
    <source>
        <dbReference type="ARBA" id="ARBA00003976"/>
    </source>
</evidence>
<keyword evidence="11" id="KW-0833">Ubl conjugation pathway</keyword>
<evidence type="ECO:0000256" key="5">
    <source>
        <dbReference type="ARBA" id="ARBA00005884"/>
    </source>
</evidence>
<keyword evidence="9" id="KW-0677">Repeat</keyword>
<comment type="cofactor">
    <cofactor evidence="2">
        <name>Zn(2+)</name>
        <dbReference type="ChEBI" id="CHEBI:29105"/>
    </cofactor>
</comment>
<evidence type="ECO:0000256" key="12">
    <source>
        <dbReference type="ARBA" id="ARBA00022833"/>
    </source>
</evidence>
<keyword evidence="8" id="KW-0479">Metal-binding</keyword>
<dbReference type="Proteomes" id="UP001497457">
    <property type="component" value="Chromosome 5rd"/>
</dbReference>
<dbReference type="GO" id="GO:0008270">
    <property type="term" value="F:zinc ion binding"/>
    <property type="evidence" value="ECO:0007669"/>
    <property type="project" value="UniProtKB-KW"/>
</dbReference>
<evidence type="ECO:0000256" key="2">
    <source>
        <dbReference type="ARBA" id="ARBA00001947"/>
    </source>
</evidence>
<dbReference type="SMART" id="SM00647">
    <property type="entry name" value="IBR"/>
    <property type="match status" value="2"/>
</dbReference>
<dbReference type="SUPFAM" id="SSF57850">
    <property type="entry name" value="RING/U-box"/>
    <property type="match status" value="3"/>
</dbReference>
<evidence type="ECO:0000256" key="9">
    <source>
        <dbReference type="ARBA" id="ARBA00022737"/>
    </source>
</evidence>
<comment type="pathway">
    <text evidence="4">Protein modification; protein ubiquitination.</text>
</comment>
<comment type="similarity">
    <text evidence="5">Belongs to the RBR family. Ariadne subfamily.</text>
</comment>
<feature type="compositionally biased region" description="Acidic residues" evidence="14">
    <location>
        <begin position="38"/>
        <end position="76"/>
    </location>
</feature>
<dbReference type="FunFam" id="3.30.40.10:FF:000019">
    <property type="entry name" value="RBR-type E3 ubiquitin transferase"/>
    <property type="match status" value="1"/>
</dbReference>
<dbReference type="Pfam" id="PF22191">
    <property type="entry name" value="IBR_1"/>
    <property type="match status" value="1"/>
</dbReference>
<keyword evidence="12" id="KW-0862">Zinc</keyword>
<dbReference type="PROSITE" id="PS50089">
    <property type="entry name" value="ZF_RING_2"/>
    <property type="match status" value="1"/>
</dbReference>
<dbReference type="Gene3D" id="1.20.120.1750">
    <property type="match status" value="1"/>
</dbReference>
<evidence type="ECO:0000256" key="1">
    <source>
        <dbReference type="ARBA" id="ARBA00001798"/>
    </source>
</evidence>
<protein>
    <recommendedName>
        <fullName evidence="6">RBR-type E3 ubiquitin transferase</fullName>
        <ecNumber evidence="6">2.3.2.31</ecNumber>
    </recommendedName>
</protein>
<dbReference type="AlphaFoldDB" id="A0ABC9F7Z4"/>
<evidence type="ECO:0000256" key="6">
    <source>
        <dbReference type="ARBA" id="ARBA00012251"/>
    </source>
</evidence>
<dbReference type="PROSITE" id="PS51873">
    <property type="entry name" value="TRIAD"/>
    <property type="match status" value="1"/>
</dbReference>
<comment type="function">
    <text evidence="3">Might act as an E3 ubiquitin-protein ligase, or as part of E3 complex, which accepts ubiquitin from specific E2 ubiquitin-conjugating enzymes and then transfers it to substrates.</text>
</comment>
<dbReference type="EC" id="2.3.2.31" evidence="6"/>
<feature type="domain" description="RING-type" evidence="16">
    <location>
        <begin position="165"/>
        <end position="374"/>
    </location>
</feature>
<keyword evidence="7" id="KW-0808">Transferase</keyword>
<dbReference type="PROSITE" id="PS00518">
    <property type="entry name" value="ZF_RING_1"/>
    <property type="match status" value="1"/>
</dbReference>
<feature type="domain" description="RING-type" evidence="15">
    <location>
        <begin position="330"/>
        <end position="370"/>
    </location>
</feature>
<evidence type="ECO:0000313" key="17">
    <source>
        <dbReference type="EMBL" id="CAL5070589.1"/>
    </source>
</evidence>
<dbReference type="Pfam" id="PF01485">
    <property type="entry name" value="IBR"/>
    <property type="match status" value="1"/>
</dbReference>
<dbReference type="CDD" id="cd20346">
    <property type="entry name" value="BRcat_RBR_ANKIB1"/>
    <property type="match status" value="1"/>
</dbReference>
<feature type="compositionally biased region" description="Low complexity" evidence="14">
    <location>
        <begin position="77"/>
        <end position="87"/>
    </location>
</feature>
<evidence type="ECO:0000313" key="18">
    <source>
        <dbReference type="Proteomes" id="UP001497457"/>
    </source>
</evidence>
<name>A0ABC9F7Z4_9POAL</name>
<evidence type="ECO:0000256" key="11">
    <source>
        <dbReference type="ARBA" id="ARBA00022786"/>
    </source>
</evidence>
<gene>
    <name evidence="17" type="ORF">URODEC1_LOCUS102891</name>
</gene>
<evidence type="ECO:0000259" key="16">
    <source>
        <dbReference type="PROSITE" id="PS51873"/>
    </source>
</evidence>
<dbReference type="InterPro" id="IPR002867">
    <property type="entry name" value="IBR_dom"/>
</dbReference>
<dbReference type="PANTHER" id="PTHR11685">
    <property type="entry name" value="RBR FAMILY RING FINGER AND IBR DOMAIN-CONTAINING"/>
    <property type="match status" value="1"/>
</dbReference>
<dbReference type="InterPro" id="IPR001841">
    <property type="entry name" value="Znf_RING"/>
</dbReference>
<evidence type="ECO:0000256" key="10">
    <source>
        <dbReference type="ARBA" id="ARBA00022771"/>
    </source>
</evidence>
<reference evidence="17" key="1">
    <citation type="submission" date="2024-10" db="EMBL/GenBank/DDBJ databases">
        <authorList>
            <person name="Ryan C."/>
        </authorList>
    </citation>
    <scope>NUCLEOTIDE SEQUENCE [LARGE SCALE GENOMIC DNA]</scope>
</reference>
<sequence>MGRGDGDEDGCSHRSKRRHGSGGESSREDTRPVPVVDISDDDDDMGIGEDDDDMYEYDYSDDDDAGEDLEEEETMADDSPAAAASSSNKGYTVLTEDRILERQQEATSDVAEVLSIPSSFAVLLLRHFKWSTTRVKDEWFSDDRRVRDAVGLPPDAGVPMSLSRRRLPCGVCFGRFNAGKMRSAGCSHYYCDACWGGYIHAAVGDGPRCLSLRCPDPACSAAVAQDLVDAVADAEDKERYGRFALRSFVEEGGGSVKWCPAPGCTRAVELAAGGCAMDVFCECSRLHGFCWGCGEEAHRPVSCETVRAWLAKNVSDAETANWVLANTKHCPMCRRPIEKNQGCNHMTCSAPCSHQFCWLCLDPWKSGHYCSRYYDYDHPRRELDSDMSAQGKAARKEEVERRQAKASLDRYLYHYQRWASNRTSLNKALDDMDQLRRSGLDKMAAALEIKVEDLEFLTKAYELIADGRRLMRWVYAYGYYLDPVRDKAKRGLFDHLLEDANTRLESLHHCAEVERRKFTSNQADSADAMNEMYRAYKKHLEGLTSVTRQYFGNLVKAFETDLPEFNSVKK</sequence>
<dbReference type="FunFam" id="1.20.120.1750:FF:000027">
    <property type="entry name" value="RBR-type E3 ubiquitin transferase"/>
    <property type="match status" value="1"/>
</dbReference>
<evidence type="ECO:0000259" key="15">
    <source>
        <dbReference type="PROSITE" id="PS50089"/>
    </source>
</evidence>
<dbReference type="EMBL" id="OZ075115">
    <property type="protein sequence ID" value="CAL5070589.1"/>
    <property type="molecule type" value="Genomic_DNA"/>
</dbReference>
<dbReference type="InterPro" id="IPR013083">
    <property type="entry name" value="Znf_RING/FYVE/PHD"/>
</dbReference>
<keyword evidence="18" id="KW-1185">Reference proteome</keyword>
<evidence type="ECO:0000256" key="14">
    <source>
        <dbReference type="SAM" id="MobiDB-lite"/>
    </source>
</evidence>
<evidence type="ECO:0000256" key="4">
    <source>
        <dbReference type="ARBA" id="ARBA00004906"/>
    </source>
</evidence>
<dbReference type="InterPro" id="IPR017907">
    <property type="entry name" value="Znf_RING_CS"/>
</dbReference>
<accession>A0ABC9F7Z4</accession>
<evidence type="ECO:0000256" key="13">
    <source>
        <dbReference type="PROSITE-ProRule" id="PRU00175"/>
    </source>
</evidence>
<organism evidence="17 18">
    <name type="scientific">Urochloa decumbens</name>
    <dbReference type="NCBI Taxonomy" id="240449"/>
    <lineage>
        <taxon>Eukaryota</taxon>
        <taxon>Viridiplantae</taxon>
        <taxon>Streptophyta</taxon>
        <taxon>Embryophyta</taxon>
        <taxon>Tracheophyta</taxon>
        <taxon>Spermatophyta</taxon>
        <taxon>Magnoliopsida</taxon>
        <taxon>Liliopsida</taxon>
        <taxon>Poales</taxon>
        <taxon>Poaceae</taxon>
        <taxon>PACMAD clade</taxon>
        <taxon>Panicoideae</taxon>
        <taxon>Panicodae</taxon>
        <taxon>Paniceae</taxon>
        <taxon>Melinidinae</taxon>
        <taxon>Urochloa</taxon>
    </lineage>
</organism>
<dbReference type="InterPro" id="IPR044066">
    <property type="entry name" value="TRIAD_supradom"/>
</dbReference>
<dbReference type="Pfam" id="PF21235">
    <property type="entry name" value="UBA_ARI1"/>
    <property type="match status" value="1"/>
</dbReference>
<keyword evidence="10 13" id="KW-0863">Zinc-finger</keyword>